<feature type="region of interest" description="Disordered" evidence="9">
    <location>
        <begin position="360"/>
        <end position="419"/>
    </location>
</feature>
<feature type="transmembrane region" description="Helical" evidence="10">
    <location>
        <begin position="1156"/>
        <end position="1177"/>
    </location>
</feature>
<dbReference type="FunFam" id="1.20.1560.10:FF:000013">
    <property type="entry name" value="ABC transporter C family member 2"/>
    <property type="match status" value="1"/>
</dbReference>
<protein>
    <submittedName>
        <fullName evidence="14">Uncharacterized protein</fullName>
    </submittedName>
</protein>
<sequence length="1714" mass="186432">MIFQASSVTLLWCSLFCLLVLCCAVQGCWDVCTSIPASGPGRLERDRNEETRRRNCDKKQGKNRCDDKENLLSRDRSNSATSDTTTFSPTCSTPSSSSDPSKAPKKSDASPSVTTRGASVSDAGPASTPPVPVYTHALWWRQGLGCLQIVFHLTLLTYGLCVRPSYSLEVPGKAERNGGTEEAVGHGAAALVWCFLVGAEEWVARKGGQSRRTEGGTEGKPKVPLWGGAVYVLAVVASAWPLVEAGGDGGVGDVRRLFSYASTWNLLLLLFVLLPLVVHAALYPLSLTPSLTASPPSPFPPEGRASLLSYTLFTWFEPVIRKGWRRDLNMEDMPPFLPDDSSALVSRRFAPLVEKEGVVESGVQCRPPSPPLPRSLPLPPYTSSALEEMEKDSLHTPLLPSSPSRHPSLPPSSPSSKRKRWKGFSVTLLLFQLARGKVVVQAVWQLLGSLAVFIAPLALRKIVAYVSQDRPEESQVIPIPILVATALLFLGPALQAVSDGQNFFMGRRLIVRYRAALVDLIFRKALRLDLSASSYSVGELTNLCSVDANSVEAVGYIHFLWSTILQIVVSVALLFNVLGVSAFAGLGFMVISLPITAWASQRIQVYQTRMMGKKDARMSVMNEILQGMRILKMCAWEDEFFRRVTRAREDEVRELRRFVYTRAVIIVTWVVLPDFINYCNKALVSFDRIETFLTRPEVASPSFSLPASPSSSAVSSALPRGAIVIDHASFKWGSPQSMEEHEKREDRVPTAPTLQDVTLSVPPGNLLCVYGPTGGGKTSLLLSLLGEIPRLSGRASLQGHVAYVAQKAWIRNATVKENILFGLSFHATDYERAIDACALRRDIEGWPAGDATEIGERGVNLSGGQQQRVNLARAAYAALRGTADIILLDDVLSAVDAHVGEHILHHCLAGPKAAMAGRTRVLVTHQVSSTLPFADYIVILTKDGRVAAQGKREEVCKEGGKEGGRELLARYGVMDEKEDRREEDDEDDEEWREEELEMGKEKLGKEGLSVDQNGSGRGALVSNPGKASQIWAEGSGEEGGDVQVKATAERGESQKPKEGVKKERLAVAKGQGEGVQEGKKSGTKGVLVLEEEREEGALKWTTYLAYFSAMGGLLPVFFLFALYLGVELLRFLQNRSLGQWVDQLAASASSPSTLQYALPFLLISLGNTTLILLRISLQAWASLRASLKIHAAMAARVLRAPLHWFDSTPMGRVLNRFSSDVETIDKNLMDSLASFVECSLNAVAVVAVIAYQLPVLLLGLTPLLLVAGVVARMYLRSSRAMKRLESNSHFAETVSGVTTIRAYGAQDRFVDENHDKVDAYGRVNFFLWTSNRWLAVRLQLLGATVTGMVGIYILASLSTSSSSPSSTSVSGAEAGLVLLYAMQFSSALNWLIRDQAEMEMNMNAVERTDAYCHLEQEAPTVLPGSGTPPPSWPSQGEISVRCLTLAYPSAPTAPVLRSLSFHIPPGTRVGVVGRTGAGKSSLLAAFYRLVEPAEGSEVVIDGVNTRHLGLKDLRGRLAIVPQEPTLFRGTIRSNLDPFNEYTDAAMCDALRRAHFWEALERKSGQDKVKGAESGVLAMPVTENGENLSVGERQLMCLARALLRKRGVLFLDEASANVDAVTDNLLQETLLDQCKGCTVVCVAHRLATIVTYDRVLVLDAGICAEYDSPAALLAKGPSGLFYNMCAKTGELSNLMAMARGEKNGRGSLGTMPNHC</sequence>
<dbReference type="PANTHER" id="PTHR24223:SF353">
    <property type="entry name" value="ABC TRANSPORTER ATP-BINDING PROTEIN_PERMEASE VMR1-RELATED"/>
    <property type="match status" value="1"/>
</dbReference>
<name>A0A4D9CV66_9STRA</name>
<evidence type="ECO:0000256" key="4">
    <source>
        <dbReference type="ARBA" id="ARBA00022737"/>
    </source>
</evidence>
<feature type="compositionally biased region" description="Basic and acidic residues" evidence="9">
    <location>
        <begin position="1047"/>
        <end position="1066"/>
    </location>
</feature>
<feature type="domain" description="ABC transmembrane type-1" evidence="13">
    <location>
        <begin position="1117"/>
        <end position="1400"/>
    </location>
</feature>
<dbReference type="OrthoDB" id="201048at2759"/>
<keyword evidence="2" id="KW-0813">Transport</keyword>
<evidence type="ECO:0000256" key="11">
    <source>
        <dbReference type="SAM" id="SignalP"/>
    </source>
</evidence>
<evidence type="ECO:0000256" key="8">
    <source>
        <dbReference type="ARBA" id="ARBA00023136"/>
    </source>
</evidence>
<dbReference type="PROSITE" id="PS50893">
    <property type="entry name" value="ABC_TRANSPORTER_2"/>
    <property type="match status" value="2"/>
</dbReference>
<feature type="compositionally biased region" description="Acidic residues" evidence="9">
    <location>
        <begin position="981"/>
        <end position="996"/>
    </location>
</feature>
<feature type="transmembrane region" description="Helical" evidence="10">
    <location>
        <begin position="264"/>
        <end position="283"/>
    </location>
</feature>
<feature type="region of interest" description="Disordered" evidence="9">
    <location>
        <begin position="40"/>
        <end position="128"/>
    </location>
</feature>
<reference evidence="14 15" key="1">
    <citation type="submission" date="2019-01" db="EMBL/GenBank/DDBJ databases">
        <title>Nuclear Genome Assembly of the Microalgal Biofuel strain Nannochloropsis salina CCMP1776.</title>
        <authorList>
            <person name="Hovde B."/>
        </authorList>
    </citation>
    <scope>NUCLEOTIDE SEQUENCE [LARGE SCALE GENOMIC DNA]</scope>
    <source>
        <strain evidence="14 15">CCMP1776</strain>
    </source>
</reference>
<feature type="transmembrane region" description="Helical" evidence="10">
    <location>
        <begin position="1334"/>
        <end position="1354"/>
    </location>
</feature>
<evidence type="ECO:0000313" key="14">
    <source>
        <dbReference type="EMBL" id="TFJ80549.1"/>
    </source>
</evidence>
<dbReference type="InterPro" id="IPR044746">
    <property type="entry name" value="ABCC_6TM_D1"/>
</dbReference>
<dbReference type="InterPro" id="IPR036640">
    <property type="entry name" value="ABC1_TM_sf"/>
</dbReference>
<evidence type="ECO:0000256" key="1">
    <source>
        <dbReference type="ARBA" id="ARBA00004141"/>
    </source>
</evidence>
<keyword evidence="15" id="KW-1185">Reference proteome</keyword>
<feature type="region of interest" description="Disordered" evidence="9">
    <location>
        <begin position="972"/>
        <end position="1078"/>
    </location>
</feature>
<evidence type="ECO:0000259" key="13">
    <source>
        <dbReference type="PROSITE" id="PS50929"/>
    </source>
</evidence>
<keyword evidence="6" id="KW-0067">ATP-binding</keyword>
<organism evidence="14 15">
    <name type="scientific">Nannochloropsis salina CCMP1776</name>
    <dbReference type="NCBI Taxonomy" id="1027361"/>
    <lineage>
        <taxon>Eukaryota</taxon>
        <taxon>Sar</taxon>
        <taxon>Stramenopiles</taxon>
        <taxon>Ochrophyta</taxon>
        <taxon>Eustigmatophyceae</taxon>
        <taxon>Eustigmatales</taxon>
        <taxon>Monodopsidaceae</taxon>
        <taxon>Microchloropsis</taxon>
        <taxon>Microchloropsis salina</taxon>
    </lineage>
</organism>
<dbReference type="SUPFAM" id="SSF90123">
    <property type="entry name" value="ABC transporter transmembrane region"/>
    <property type="match status" value="2"/>
</dbReference>
<feature type="compositionally biased region" description="Low complexity" evidence="9">
    <location>
        <begin position="395"/>
        <end position="407"/>
    </location>
</feature>
<gene>
    <name evidence="14" type="ORF">NSK_008125</name>
</gene>
<dbReference type="InterPro" id="IPR003593">
    <property type="entry name" value="AAA+_ATPase"/>
</dbReference>
<dbReference type="Proteomes" id="UP000355283">
    <property type="component" value="Unassembled WGS sequence"/>
</dbReference>
<dbReference type="CDD" id="cd03250">
    <property type="entry name" value="ABCC_MRP_domain1"/>
    <property type="match status" value="1"/>
</dbReference>
<keyword evidence="11" id="KW-0732">Signal</keyword>
<dbReference type="FunFam" id="3.40.50.300:FF:000163">
    <property type="entry name" value="Multidrug resistance-associated protein member 4"/>
    <property type="match status" value="1"/>
</dbReference>
<feature type="transmembrane region" description="Helical" evidence="10">
    <location>
        <begin position="479"/>
        <end position="498"/>
    </location>
</feature>
<feature type="transmembrane region" description="Helical" evidence="10">
    <location>
        <begin position="553"/>
        <end position="575"/>
    </location>
</feature>
<accession>A0A4D9CV66</accession>
<dbReference type="Pfam" id="PF00664">
    <property type="entry name" value="ABC_membrane"/>
    <property type="match status" value="2"/>
</dbReference>
<comment type="caution">
    <text evidence="14">The sequence shown here is derived from an EMBL/GenBank/DDBJ whole genome shotgun (WGS) entry which is preliminary data.</text>
</comment>
<dbReference type="GO" id="GO:0005524">
    <property type="term" value="F:ATP binding"/>
    <property type="evidence" value="ECO:0007669"/>
    <property type="project" value="UniProtKB-KW"/>
</dbReference>
<evidence type="ECO:0000259" key="12">
    <source>
        <dbReference type="PROSITE" id="PS50893"/>
    </source>
</evidence>
<dbReference type="GO" id="GO:0016887">
    <property type="term" value="F:ATP hydrolysis activity"/>
    <property type="evidence" value="ECO:0007669"/>
    <property type="project" value="InterPro"/>
</dbReference>
<dbReference type="CDD" id="cd18604">
    <property type="entry name" value="ABC_6TM_VMR1_D2_like"/>
    <property type="match status" value="1"/>
</dbReference>
<dbReference type="Pfam" id="PF00005">
    <property type="entry name" value="ABC_tran"/>
    <property type="match status" value="2"/>
</dbReference>
<keyword evidence="4" id="KW-0677">Repeat</keyword>
<dbReference type="InterPro" id="IPR017871">
    <property type="entry name" value="ABC_transporter-like_CS"/>
</dbReference>
<evidence type="ECO:0000256" key="10">
    <source>
        <dbReference type="SAM" id="Phobius"/>
    </source>
</evidence>
<keyword evidence="7 10" id="KW-1133">Transmembrane helix</keyword>
<feature type="transmembrane region" description="Helical" evidence="10">
    <location>
        <begin position="438"/>
        <end position="459"/>
    </location>
</feature>
<dbReference type="EMBL" id="SDOX01000163">
    <property type="protein sequence ID" value="TFJ80549.1"/>
    <property type="molecule type" value="Genomic_DNA"/>
</dbReference>
<keyword evidence="3 10" id="KW-0812">Transmembrane</keyword>
<dbReference type="PROSITE" id="PS50929">
    <property type="entry name" value="ABC_TM1F"/>
    <property type="match status" value="2"/>
</dbReference>
<dbReference type="InterPro" id="IPR011527">
    <property type="entry name" value="ABC1_TM_dom"/>
</dbReference>
<feature type="domain" description="ABC transporter" evidence="12">
    <location>
        <begin position="736"/>
        <end position="968"/>
    </location>
</feature>
<dbReference type="FunFam" id="3.40.50.300:FF:000997">
    <property type="entry name" value="Multidrug resistance-associated protein 1"/>
    <property type="match status" value="1"/>
</dbReference>
<feature type="domain" description="ABC transporter" evidence="12">
    <location>
        <begin position="1440"/>
        <end position="1684"/>
    </location>
</feature>
<evidence type="ECO:0000256" key="9">
    <source>
        <dbReference type="SAM" id="MobiDB-lite"/>
    </source>
</evidence>
<feature type="compositionally biased region" description="Low complexity" evidence="9">
    <location>
        <begin position="79"/>
        <end position="101"/>
    </location>
</feature>
<dbReference type="InterPro" id="IPR003439">
    <property type="entry name" value="ABC_transporter-like_ATP-bd"/>
</dbReference>
<evidence type="ECO:0000256" key="7">
    <source>
        <dbReference type="ARBA" id="ARBA00022989"/>
    </source>
</evidence>
<dbReference type="PANTHER" id="PTHR24223">
    <property type="entry name" value="ATP-BINDING CASSETTE SUB-FAMILY C"/>
    <property type="match status" value="1"/>
</dbReference>
<dbReference type="SMART" id="SM00382">
    <property type="entry name" value="AAA"/>
    <property type="match status" value="2"/>
</dbReference>
<dbReference type="CDD" id="cd03244">
    <property type="entry name" value="ABCC_MRP_domain2"/>
    <property type="match status" value="1"/>
</dbReference>
<proteinExistence type="predicted"/>
<keyword evidence="5" id="KW-0547">Nucleotide-binding</keyword>
<dbReference type="InterPro" id="IPR027417">
    <property type="entry name" value="P-loop_NTPase"/>
</dbReference>
<dbReference type="PROSITE" id="PS00211">
    <property type="entry name" value="ABC_TRANSPORTER_1"/>
    <property type="match status" value="2"/>
</dbReference>
<feature type="compositionally biased region" description="Pro residues" evidence="9">
    <location>
        <begin position="367"/>
        <end position="380"/>
    </location>
</feature>
<feature type="signal peptide" evidence="11">
    <location>
        <begin position="1"/>
        <end position="24"/>
    </location>
</feature>
<dbReference type="GO" id="GO:0016020">
    <property type="term" value="C:membrane"/>
    <property type="evidence" value="ECO:0007669"/>
    <property type="project" value="UniProtKB-SubCell"/>
</dbReference>
<dbReference type="InterPro" id="IPR050173">
    <property type="entry name" value="ABC_transporter_C-like"/>
</dbReference>
<feature type="transmembrane region" description="Helical" evidence="10">
    <location>
        <begin position="1103"/>
        <end position="1126"/>
    </location>
</feature>
<evidence type="ECO:0000256" key="6">
    <source>
        <dbReference type="ARBA" id="ARBA00022840"/>
    </source>
</evidence>
<feature type="transmembrane region" description="Helical" evidence="10">
    <location>
        <begin position="1257"/>
        <end position="1275"/>
    </location>
</feature>
<comment type="subcellular location">
    <subcellularLocation>
        <location evidence="1">Membrane</location>
        <topology evidence="1">Multi-pass membrane protein</topology>
    </subcellularLocation>
</comment>
<dbReference type="SUPFAM" id="SSF52540">
    <property type="entry name" value="P-loop containing nucleoside triphosphate hydrolases"/>
    <property type="match status" value="2"/>
</dbReference>
<feature type="transmembrane region" description="Helical" evidence="10">
    <location>
        <begin position="1374"/>
        <end position="1392"/>
    </location>
</feature>
<evidence type="ECO:0000256" key="3">
    <source>
        <dbReference type="ARBA" id="ARBA00022692"/>
    </source>
</evidence>
<dbReference type="CDD" id="cd18579">
    <property type="entry name" value="ABC_6TM_ABCC_D1"/>
    <property type="match status" value="1"/>
</dbReference>
<feature type="transmembrane region" description="Helical" evidence="10">
    <location>
        <begin position="581"/>
        <end position="600"/>
    </location>
</feature>
<feature type="transmembrane region" description="Helical" evidence="10">
    <location>
        <begin position="223"/>
        <end position="243"/>
    </location>
</feature>
<keyword evidence="8 10" id="KW-0472">Membrane</keyword>
<evidence type="ECO:0000313" key="15">
    <source>
        <dbReference type="Proteomes" id="UP000355283"/>
    </source>
</evidence>
<feature type="compositionally biased region" description="Basic and acidic residues" evidence="9">
    <location>
        <begin position="42"/>
        <end position="77"/>
    </location>
</feature>
<evidence type="ECO:0000256" key="2">
    <source>
        <dbReference type="ARBA" id="ARBA00022448"/>
    </source>
</evidence>
<evidence type="ECO:0000256" key="5">
    <source>
        <dbReference type="ARBA" id="ARBA00022741"/>
    </source>
</evidence>
<feature type="domain" description="ABC transmembrane type-1" evidence="13">
    <location>
        <begin position="442"/>
        <end position="673"/>
    </location>
</feature>
<dbReference type="GO" id="GO:0140359">
    <property type="term" value="F:ABC-type transporter activity"/>
    <property type="evidence" value="ECO:0007669"/>
    <property type="project" value="InterPro"/>
</dbReference>
<feature type="chain" id="PRO_5020032869" evidence="11">
    <location>
        <begin position="25"/>
        <end position="1714"/>
    </location>
</feature>
<dbReference type="Gene3D" id="3.40.50.300">
    <property type="entry name" value="P-loop containing nucleotide triphosphate hydrolases"/>
    <property type="match status" value="2"/>
</dbReference>
<dbReference type="Gene3D" id="1.20.1560.10">
    <property type="entry name" value="ABC transporter type 1, transmembrane domain"/>
    <property type="match status" value="2"/>
</dbReference>